<keyword evidence="3" id="KW-0804">Transcription</keyword>
<dbReference type="Pfam" id="PF07729">
    <property type="entry name" value="FCD"/>
    <property type="match status" value="1"/>
</dbReference>
<dbReference type="InterPro" id="IPR036390">
    <property type="entry name" value="WH_DNA-bd_sf"/>
</dbReference>
<keyword evidence="7" id="KW-1185">Reference proteome</keyword>
<organism evidence="6 7">
    <name type="scientific">Sulfoacidibacillus thermotolerans</name>
    <name type="common">Acidibacillus sulfuroxidans</name>
    <dbReference type="NCBI Taxonomy" id="1765684"/>
    <lineage>
        <taxon>Bacteria</taxon>
        <taxon>Bacillati</taxon>
        <taxon>Bacillota</taxon>
        <taxon>Bacilli</taxon>
        <taxon>Bacillales</taxon>
        <taxon>Alicyclobacillaceae</taxon>
        <taxon>Sulfoacidibacillus</taxon>
    </lineage>
</organism>
<sequence length="230" mass="26434">MRSERLYEKIVTQIRALIEEGKLKPGDKLPGERELSTTLGCSRTSLREAFRVLEAEGLIISKSGGGRFVQQIEQSIKYEYHKPTVDLLEKSAILYFLEAREILEPRIAELAVHRATAADLEKIEKALGEVEKSFVYSDQKISSDMNFHVAVAEATHNFVFVSIIESNLHMIRQIRKQTLTDLERYQQSLEEHKQILLAIQNRDVQLAMTATTMHLQNLRKNIEKSLRDNK</sequence>
<dbReference type="Gene3D" id="1.10.10.10">
    <property type="entry name" value="Winged helix-like DNA-binding domain superfamily/Winged helix DNA-binding domain"/>
    <property type="match status" value="1"/>
</dbReference>
<evidence type="ECO:0000259" key="5">
    <source>
        <dbReference type="PROSITE" id="PS50949"/>
    </source>
</evidence>
<evidence type="ECO:0000256" key="4">
    <source>
        <dbReference type="SAM" id="Coils"/>
    </source>
</evidence>
<dbReference type="EMBL" id="MPDK01000001">
    <property type="protein sequence ID" value="PWI59093.1"/>
    <property type="molecule type" value="Genomic_DNA"/>
</dbReference>
<dbReference type="PRINTS" id="PR00035">
    <property type="entry name" value="HTHGNTR"/>
</dbReference>
<dbReference type="SMART" id="SM00895">
    <property type="entry name" value="FCD"/>
    <property type="match status" value="1"/>
</dbReference>
<dbReference type="PROSITE" id="PS50949">
    <property type="entry name" value="HTH_GNTR"/>
    <property type="match status" value="1"/>
</dbReference>
<gene>
    <name evidence="6" type="ORF">BM613_00280</name>
</gene>
<accession>A0A2U3DCS6</accession>
<reference evidence="6 7" key="1">
    <citation type="submission" date="2016-11" db="EMBL/GenBank/DDBJ databases">
        <title>Comparative genomics of Acidibacillus ferroxidans species.</title>
        <authorList>
            <person name="Oliveira G."/>
            <person name="Nunes G."/>
            <person name="Oliveira R."/>
            <person name="Araujo F."/>
            <person name="Salim A."/>
            <person name="Scholte L."/>
            <person name="Morais D."/>
            <person name="Nancucheo I."/>
            <person name="Johnson D.B."/>
            <person name="Grail B."/>
            <person name="Bittencourt J."/>
            <person name="Valadares R."/>
        </authorList>
    </citation>
    <scope>NUCLEOTIDE SEQUENCE [LARGE SCALE GENOMIC DNA]</scope>
    <source>
        <strain evidence="6 7">Y002</strain>
    </source>
</reference>
<keyword evidence="2" id="KW-0238">DNA-binding</keyword>
<dbReference type="SMART" id="SM00345">
    <property type="entry name" value="HTH_GNTR"/>
    <property type="match status" value="1"/>
</dbReference>
<name>A0A2U3DCS6_SULT2</name>
<dbReference type="CDD" id="cd07377">
    <property type="entry name" value="WHTH_GntR"/>
    <property type="match status" value="1"/>
</dbReference>
<dbReference type="InterPro" id="IPR000524">
    <property type="entry name" value="Tscrpt_reg_HTH_GntR"/>
</dbReference>
<dbReference type="PANTHER" id="PTHR43537:SF5">
    <property type="entry name" value="UXU OPERON TRANSCRIPTIONAL REGULATOR"/>
    <property type="match status" value="1"/>
</dbReference>
<dbReference type="InterPro" id="IPR036388">
    <property type="entry name" value="WH-like_DNA-bd_sf"/>
</dbReference>
<keyword evidence="4" id="KW-0175">Coiled coil</keyword>
<keyword evidence="1" id="KW-0805">Transcription regulation</keyword>
<evidence type="ECO:0000256" key="2">
    <source>
        <dbReference type="ARBA" id="ARBA00023125"/>
    </source>
</evidence>
<dbReference type="InterPro" id="IPR008920">
    <property type="entry name" value="TF_FadR/GntR_C"/>
</dbReference>
<protein>
    <recommendedName>
        <fullName evidence="5">HTH gntR-type domain-containing protein</fullName>
    </recommendedName>
</protein>
<dbReference type="PANTHER" id="PTHR43537">
    <property type="entry name" value="TRANSCRIPTIONAL REGULATOR, GNTR FAMILY"/>
    <property type="match status" value="1"/>
</dbReference>
<dbReference type="SUPFAM" id="SSF46785">
    <property type="entry name" value="Winged helix' DNA-binding domain"/>
    <property type="match status" value="1"/>
</dbReference>
<dbReference type="Pfam" id="PF00392">
    <property type="entry name" value="GntR"/>
    <property type="match status" value="1"/>
</dbReference>
<comment type="caution">
    <text evidence="6">The sequence shown here is derived from an EMBL/GenBank/DDBJ whole genome shotgun (WGS) entry which is preliminary data.</text>
</comment>
<dbReference type="SUPFAM" id="SSF48008">
    <property type="entry name" value="GntR ligand-binding domain-like"/>
    <property type="match status" value="1"/>
</dbReference>
<evidence type="ECO:0000313" key="6">
    <source>
        <dbReference type="EMBL" id="PWI59093.1"/>
    </source>
</evidence>
<dbReference type="AlphaFoldDB" id="A0A2U3DCS6"/>
<dbReference type="GO" id="GO:0003700">
    <property type="term" value="F:DNA-binding transcription factor activity"/>
    <property type="evidence" value="ECO:0007669"/>
    <property type="project" value="InterPro"/>
</dbReference>
<dbReference type="GO" id="GO:0003677">
    <property type="term" value="F:DNA binding"/>
    <property type="evidence" value="ECO:0007669"/>
    <property type="project" value="UniProtKB-KW"/>
</dbReference>
<feature type="domain" description="HTH gntR-type" evidence="5">
    <location>
        <begin position="4"/>
        <end position="72"/>
    </location>
</feature>
<evidence type="ECO:0000313" key="7">
    <source>
        <dbReference type="Proteomes" id="UP000245380"/>
    </source>
</evidence>
<evidence type="ECO:0000256" key="1">
    <source>
        <dbReference type="ARBA" id="ARBA00023015"/>
    </source>
</evidence>
<dbReference type="Proteomes" id="UP000245380">
    <property type="component" value="Unassembled WGS sequence"/>
</dbReference>
<dbReference type="InterPro" id="IPR011711">
    <property type="entry name" value="GntR_C"/>
</dbReference>
<proteinExistence type="predicted"/>
<evidence type="ECO:0000256" key="3">
    <source>
        <dbReference type="ARBA" id="ARBA00023163"/>
    </source>
</evidence>
<dbReference type="Gene3D" id="1.20.120.530">
    <property type="entry name" value="GntR ligand-binding domain-like"/>
    <property type="match status" value="1"/>
</dbReference>
<feature type="coiled-coil region" evidence="4">
    <location>
        <begin position="175"/>
        <end position="202"/>
    </location>
</feature>